<protein>
    <submittedName>
        <fullName evidence="1">Uncharacterized protein</fullName>
    </submittedName>
</protein>
<proteinExistence type="predicted"/>
<dbReference type="Proteomes" id="UP001595882">
    <property type="component" value="Unassembled WGS sequence"/>
</dbReference>
<sequence length="50" mass="5892">MINNKIVKKERLVNKLEKLIEIMNKVDQQAAVSFSYNSEQERVKMVKKVV</sequence>
<comment type="caution">
    <text evidence="1">The sequence shown here is derived from an EMBL/GenBank/DDBJ whole genome shotgun (WGS) entry which is preliminary data.</text>
</comment>
<accession>A0ABV8WYN2</accession>
<organism evidence="1 2">
    <name type="scientific">Gracilibacillus xinjiangensis</name>
    <dbReference type="NCBI Taxonomy" id="1193282"/>
    <lineage>
        <taxon>Bacteria</taxon>
        <taxon>Bacillati</taxon>
        <taxon>Bacillota</taxon>
        <taxon>Bacilli</taxon>
        <taxon>Bacillales</taxon>
        <taxon>Bacillaceae</taxon>
        <taxon>Gracilibacillus</taxon>
    </lineage>
</organism>
<evidence type="ECO:0000313" key="1">
    <source>
        <dbReference type="EMBL" id="MFC4404387.1"/>
    </source>
</evidence>
<keyword evidence="2" id="KW-1185">Reference proteome</keyword>
<name>A0ABV8WYN2_9BACI</name>
<reference evidence="2" key="1">
    <citation type="journal article" date="2019" name="Int. J. Syst. Evol. Microbiol.">
        <title>The Global Catalogue of Microorganisms (GCM) 10K type strain sequencing project: providing services to taxonomists for standard genome sequencing and annotation.</title>
        <authorList>
            <consortium name="The Broad Institute Genomics Platform"/>
            <consortium name="The Broad Institute Genome Sequencing Center for Infectious Disease"/>
            <person name="Wu L."/>
            <person name="Ma J."/>
        </authorList>
    </citation>
    <scope>NUCLEOTIDE SEQUENCE [LARGE SCALE GENOMIC DNA]</scope>
    <source>
        <strain evidence="2">CCUG 37865</strain>
    </source>
</reference>
<gene>
    <name evidence="1" type="ORF">ACFOY7_15055</name>
</gene>
<evidence type="ECO:0000313" key="2">
    <source>
        <dbReference type="Proteomes" id="UP001595882"/>
    </source>
</evidence>
<dbReference type="EMBL" id="JBHSDT010000008">
    <property type="protein sequence ID" value="MFC4404387.1"/>
    <property type="molecule type" value="Genomic_DNA"/>
</dbReference>
<dbReference type="RefSeq" id="WP_390252989.1">
    <property type="nucleotide sequence ID" value="NZ_JBHSDT010000008.1"/>
</dbReference>